<reference evidence="2 3" key="1">
    <citation type="journal article" date="2012" name="Appl. Environ. Microbiol.">
        <title>Genome Sequence of Thermotolerant Bacillus methanolicus: Features and Regulation Related to Methylotrophy and Production of L-Lysine and L-Glutamate from Methanol.</title>
        <authorList>
            <person name="Heggeset T.M."/>
            <person name="Krog A."/>
            <person name="Balzer S."/>
            <person name="Wentzel A."/>
            <person name="Ellingsen T.E."/>
            <person name="Brautaset T."/>
        </authorList>
    </citation>
    <scope>NUCLEOTIDE SEQUENCE [LARGE SCALE GENOMIC DNA]</scope>
    <source>
        <strain evidence="2 3">PB1</strain>
    </source>
</reference>
<dbReference type="RefSeq" id="WP_003352177.1">
    <property type="nucleotide sequence ID" value="NZ_AFEU01000002.1"/>
</dbReference>
<dbReference type="EMBL" id="AFEU01000002">
    <property type="protein sequence ID" value="EIJ80679.1"/>
    <property type="molecule type" value="Genomic_DNA"/>
</dbReference>
<organism evidence="2 3">
    <name type="scientific">Bacillus methanolicus PB1</name>
    <dbReference type="NCBI Taxonomy" id="997296"/>
    <lineage>
        <taxon>Bacteria</taxon>
        <taxon>Bacillati</taxon>
        <taxon>Bacillota</taxon>
        <taxon>Bacilli</taxon>
        <taxon>Bacillales</taxon>
        <taxon>Bacillaceae</taxon>
        <taxon>Bacillus</taxon>
    </lineage>
</organism>
<evidence type="ECO:0000313" key="3">
    <source>
        <dbReference type="Proteomes" id="UP000010523"/>
    </source>
</evidence>
<comment type="caution">
    <text evidence="2">The sequence shown here is derived from an EMBL/GenBank/DDBJ whole genome shotgun (WGS) entry which is preliminary data.</text>
</comment>
<feature type="region of interest" description="Disordered" evidence="1">
    <location>
        <begin position="66"/>
        <end position="101"/>
    </location>
</feature>
<evidence type="ECO:0000313" key="2">
    <source>
        <dbReference type="EMBL" id="EIJ80679.1"/>
    </source>
</evidence>
<protein>
    <recommendedName>
        <fullName evidence="4">Cytosolic protein</fullName>
    </recommendedName>
</protein>
<feature type="compositionally biased region" description="Polar residues" evidence="1">
    <location>
        <begin position="10"/>
        <end position="19"/>
    </location>
</feature>
<dbReference type="STRING" id="997296.PB1_09972"/>
<dbReference type="eggNOG" id="ENOG5032VKV">
    <property type="taxonomic scope" value="Bacteria"/>
</dbReference>
<feature type="region of interest" description="Disordered" evidence="1">
    <location>
        <begin position="1"/>
        <end position="48"/>
    </location>
</feature>
<dbReference type="AlphaFoldDB" id="I3E2F8"/>
<evidence type="ECO:0000256" key="1">
    <source>
        <dbReference type="SAM" id="MobiDB-lite"/>
    </source>
</evidence>
<dbReference type="OrthoDB" id="2376226at2"/>
<sequence length="101" mass="11653">MDKEKEAYTDFSNVETQKNYLVPESLPEGAYGSPRGKDRPVENKSTPWKEGQRYYSAYNYEFKSLHQNLPRQMAGSHPPHDDPDKNEELPYTSNNGSPDKK</sequence>
<name>I3E2F8_BACMT</name>
<evidence type="ECO:0008006" key="4">
    <source>
        <dbReference type="Google" id="ProtNLM"/>
    </source>
</evidence>
<proteinExistence type="predicted"/>
<dbReference type="Proteomes" id="UP000010523">
    <property type="component" value="Unassembled WGS sequence"/>
</dbReference>
<feature type="compositionally biased region" description="Basic and acidic residues" evidence="1">
    <location>
        <begin position="78"/>
        <end position="88"/>
    </location>
</feature>
<feature type="compositionally biased region" description="Polar residues" evidence="1">
    <location>
        <begin position="91"/>
        <end position="101"/>
    </location>
</feature>
<keyword evidence="3" id="KW-1185">Reference proteome</keyword>
<gene>
    <name evidence="2" type="ORF">PB1_09972</name>
</gene>
<accession>I3E2F8</accession>
<dbReference type="PATRIC" id="fig|997296.3.peg.2111"/>